<keyword evidence="10 13" id="KW-0648">Protein biosynthesis</keyword>
<evidence type="ECO:0000256" key="4">
    <source>
        <dbReference type="ARBA" id="ARBA00022490"/>
    </source>
</evidence>
<feature type="short sequence motif" description="'KMSKS' region" evidence="13">
    <location>
        <begin position="357"/>
        <end position="361"/>
    </location>
</feature>
<comment type="similarity">
    <text evidence="3 13">Belongs to the class-I aminoacyl-tRNA synthetase family. MetG type 1 subfamily.</text>
</comment>
<organism evidence="16 17">
    <name type="scientific">Corynebacterium lipophilum</name>
    <dbReference type="NCBI Taxonomy" id="2804918"/>
    <lineage>
        <taxon>Bacteria</taxon>
        <taxon>Bacillati</taxon>
        <taxon>Actinomycetota</taxon>
        <taxon>Actinomycetes</taxon>
        <taxon>Mycobacteriales</taxon>
        <taxon>Corynebacteriaceae</taxon>
        <taxon>Corynebacterium</taxon>
    </lineage>
</organism>
<dbReference type="SUPFAM" id="SSF57770">
    <property type="entry name" value="Methionyl-tRNA synthetase (MetRS), Zn-domain"/>
    <property type="match status" value="1"/>
</dbReference>
<dbReference type="Pfam" id="PF08264">
    <property type="entry name" value="Anticodon_1"/>
    <property type="match status" value="1"/>
</dbReference>
<gene>
    <name evidence="13" type="primary">metG</name>
    <name evidence="16" type="ORF">JMN37_04285</name>
</gene>
<evidence type="ECO:0000256" key="9">
    <source>
        <dbReference type="ARBA" id="ARBA00022840"/>
    </source>
</evidence>
<comment type="cofactor">
    <cofactor evidence="13">
        <name>Zn(2+)</name>
        <dbReference type="ChEBI" id="CHEBI:29105"/>
    </cofactor>
    <text evidence="13">Binds 1 zinc ion per subunit.</text>
</comment>
<evidence type="ECO:0000256" key="11">
    <source>
        <dbReference type="ARBA" id="ARBA00023146"/>
    </source>
</evidence>
<dbReference type="InterPro" id="IPR015413">
    <property type="entry name" value="Methionyl/Leucyl_tRNA_Synth"/>
</dbReference>
<dbReference type="Gene3D" id="3.40.50.620">
    <property type="entry name" value="HUPs"/>
    <property type="match status" value="1"/>
</dbReference>
<sequence>MLKGMTSAKTQKNILVCVAWPYANGPRHIGHVAGFGVPSDVFARYQRMAGNNVLMVSGTDEHGTPLLVQADKEGVSVKELADRYNEQIVHDLAGLGLSYDLFTRTSTRNHYAVVQQLFKGLYANGYMIKETTQGAISPSNGRTLPDRYIEGTCPICGATDARGDQCDTCGNQLDPADLINPVSKINGETPKFVETEHFMLDLPALHDALKTWLSTREKWRPNVLKFSLNLLEDMRPRAMTRDIDWGIPIPVEDWQDNPSKKLYVWFDAVVGYLSASIEWAERSGNPDAWKTFWQDPETASYYFMGKDNITFHSQIWPAELLGYAGKGSHGGQEHELGTLNLPTEVVSSEFLTMSGSKFSSSKGVVIYVKDFLKEFGADPLRYFIAVAGPENNDTDFTWDEFVRRVNNELANGWGNLVNRTVSMAHKNFGEVPEPGELAEVDEKILELAESTFVSAGKDLAEAHFKSAITKIMHVVGETNAYIADQEPWKLAKDPEQRTRLATVLWTALQVVSDCNAMLTPFLPHTAQKVHETLGRTGVWAAEPSIVEVRDDADYDLVGVGLPERGQTYLTITGDYSEQQATWKRVPMEPGVALSKPKPLVAKLDPELGETGPEWAPVQ</sequence>
<dbReference type="GO" id="GO:0005524">
    <property type="term" value="F:ATP binding"/>
    <property type="evidence" value="ECO:0007669"/>
    <property type="project" value="UniProtKB-UniRule"/>
</dbReference>
<comment type="caution">
    <text evidence="16">The sequence shown here is derived from an EMBL/GenBank/DDBJ whole genome shotgun (WGS) entry which is preliminary data.</text>
</comment>
<keyword evidence="17" id="KW-1185">Reference proteome</keyword>
<dbReference type="PANTHER" id="PTHR45765">
    <property type="entry name" value="METHIONINE--TRNA LIGASE"/>
    <property type="match status" value="1"/>
</dbReference>
<feature type="binding site" evidence="13">
    <location>
        <position position="166"/>
    </location>
    <ligand>
        <name>Zn(2+)</name>
        <dbReference type="ChEBI" id="CHEBI:29105"/>
    </ligand>
</feature>
<evidence type="ECO:0000256" key="3">
    <source>
        <dbReference type="ARBA" id="ARBA00008258"/>
    </source>
</evidence>
<keyword evidence="9 13" id="KW-0067">ATP-binding</keyword>
<evidence type="ECO:0000313" key="17">
    <source>
        <dbReference type="Proteomes" id="UP001205920"/>
    </source>
</evidence>
<dbReference type="InterPro" id="IPR041872">
    <property type="entry name" value="Anticodon_Met"/>
</dbReference>
<feature type="binding site" evidence="13">
    <location>
        <position position="153"/>
    </location>
    <ligand>
        <name>Zn(2+)</name>
        <dbReference type="ChEBI" id="CHEBI:29105"/>
    </ligand>
</feature>
<feature type="domain" description="Methionyl/Valyl/Leucyl/Isoleucyl-tRNA synthetase anticodon-binding" evidence="14">
    <location>
        <begin position="441"/>
        <end position="537"/>
    </location>
</feature>
<dbReference type="PRINTS" id="PR01041">
    <property type="entry name" value="TRNASYNTHMET"/>
</dbReference>
<keyword evidence="11 13" id="KW-0030">Aminoacyl-tRNA synthetase</keyword>
<comment type="catalytic activity">
    <reaction evidence="12 13">
        <text>tRNA(Met) + L-methionine + ATP = L-methionyl-tRNA(Met) + AMP + diphosphate</text>
        <dbReference type="Rhea" id="RHEA:13481"/>
        <dbReference type="Rhea" id="RHEA-COMP:9667"/>
        <dbReference type="Rhea" id="RHEA-COMP:9698"/>
        <dbReference type="ChEBI" id="CHEBI:30616"/>
        <dbReference type="ChEBI" id="CHEBI:33019"/>
        <dbReference type="ChEBI" id="CHEBI:57844"/>
        <dbReference type="ChEBI" id="CHEBI:78442"/>
        <dbReference type="ChEBI" id="CHEBI:78530"/>
        <dbReference type="ChEBI" id="CHEBI:456215"/>
        <dbReference type="EC" id="6.1.1.10"/>
    </reaction>
</comment>
<dbReference type="InterPro" id="IPR023458">
    <property type="entry name" value="Met-tRNA_ligase_1"/>
</dbReference>
<dbReference type="InterPro" id="IPR029038">
    <property type="entry name" value="MetRS_Zn"/>
</dbReference>
<feature type="binding site" evidence="13">
    <location>
        <position position="156"/>
    </location>
    <ligand>
        <name>Zn(2+)</name>
        <dbReference type="ChEBI" id="CHEBI:29105"/>
    </ligand>
</feature>
<dbReference type="Pfam" id="PF09334">
    <property type="entry name" value="tRNA-synt_1g"/>
    <property type="match status" value="1"/>
</dbReference>
<evidence type="ECO:0000256" key="7">
    <source>
        <dbReference type="ARBA" id="ARBA00022741"/>
    </source>
</evidence>
<dbReference type="Gene3D" id="2.20.28.20">
    <property type="entry name" value="Methionyl-tRNA synthetase, Zn-domain"/>
    <property type="match status" value="1"/>
</dbReference>
<dbReference type="FunFam" id="2.20.28.20:FF:000001">
    <property type="entry name" value="Methionine--tRNA ligase"/>
    <property type="match status" value="1"/>
</dbReference>
<dbReference type="GO" id="GO:0046872">
    <property type="term" value="F:metal ion binding"/>
    <property type="evidence" value="ECO:0007669"/>
    <property type="project" value="UniProtKB-KW"/>
</dbReference>
<name>A0AAW5HWD4_9CORY</name>
<dbReference type="CDD" id="cd00814">
    <property type="entry name" value="MetRS_core"/>
    <property type="match status" value="1"/>
</dbReference>
<dbReference type="SUPFAM" id="SSF52374">
    <property type="entry name" value="Nucleotidylyl transferase"/>
    <property type="match status" value="1"/>
</dbReference>
<dbReference type="InterPro" id="IPR014758">
    <property type="entry name" value="Met-tRNA_synth"/>
</dbReference>
<keyword evidence="4 13" id="KW-0963">Cytoplasm</keyword>
<protein>
    <recommendedName>
        <fullName evidence="13">Methionine--tRNA ligase</fullName>
        <ecNumber evidence="13">6.1.1.10</ecNumber>
    </recommendedName>
    <alternativeName>
        <fullName evidence="13">Methionyl-tRNA synthetase</fullName>
        <shortName evidence="13">MetRS</shortName>
    </alternativeName>
</protein>
<dbReference type="InterPro" id="IPR033911">
    <property type="entry name" value="MetRS_core"/>
</dbReference>
<dbReference type="GO" id="GO:0004825">
    <property type="term" value="F:methionine-tRNA ligase activity"/>
    <property type="evidence" value="ECO:0007669"/>
    <property type="project" value="UniProtKB-UniRule"/>
</dbReference>
<feature type="binding site" evidence="13">
    <location>
        <position position="360"/>
    </location>
    <ligand>
        <name>ATP</name>
        <dbReference type="ChEBI" id="CHEBI:30616"/>
    </ligand>
</feature>
<evidence type="ECO:0000313" key="16">
    <source>
        <dbReference type="EMBL" id="MCO6394205.1"/>
    </source>
</evidence>
<dbReference type="GO" id="GO:0005829">
    <property type="term" value="C:cytosol"/>
    <property type="evidence" value="ECO:0007669"/>
    <property type="project" value="TreeGrafter"/>
</dbReference>
<dbReference type="InterPro" id="IPR009080">
    <property type="entry name" value="tRNAsynth_Ia_anticodon-bd"/>
</dbReference>
<dbReference type="NCBIfam" id="TIGR00398">
    <property type="entry name" value="metG"/>
    <property type="match status" value="1"/>
</dbReference>
<comment type="subcellular location">
    <subcellularLocation>
        <location evidence="2 13">Cytoplasm</location>
    </subcellularLocation>
</comment>
<evidence type="ECO:0000256" key="13">
    <source>
        <dbReference type="HAMAP-Rule" id="MF_00098"/>
    </source>
</evidence>
<evidence type="ECO:0000256" key="5">
    <source>
        <dbReference type="ARBA" id="ARBA00022598"/>
    </source>
</evidence>
<evidence type="ECO:0000256" key="2">
    <source>
        <dbReference type="ARBA" id="ARBA00004496"/>
    </source>
</evidence>
<comment type="subunit">
    <text evidence="13">Monomer.</text>
</comment>
<dbReference type="GO" id="GO:0006431">
    <property type="term" value="P:methionyl-tRNA aminoacylation"/>
    <property type="evidence" value="ECO:0007669"/>
    <property type="project" value="UniProtKB-UniRule"/>
</dbReference>
<comment type="function">
    <text evidence="1 13">Is required not only for elongation of protein synthesis but also for the initiation of all mRNA translation through initiator tRNA(fMet) aminoacylation.</text>
</comment>
<dbReference type="InterPro" id="IPR013155">
    <property type="entry name" value="M/V/L/I-tRNA-synth_anticd-bd"/>
</dbReference>
<dbReference type="Proteomes" id="UP001205920">
    <property type="component" value="Unassembled WGS sequence"/>
</dbReference>
<feature type="domain" description="Methionyl/Leucyl tRNA synthetase" evidence="15">
    <location>
        <begin position="14"/>
        <end position="420"/>
    </location>
</feature>
<dbReference type="EMBL" id="JAEUWV010000003">
    <property type="protein sequence ID" value="MCO6394205.1"/>
    <property type="molecule type" value="Genomic_DNA"/>
</dbReference>
<evidence type="ECO:0000256" key="12">
    <source>
        <dbReference type="ARBA" id="ARBA00047364"/>
    </source>
</evidence>
<dbReference type="CDD" id="cd07957">
    <property type="entry name" value="Anticodon_Ia_Met"/>
    <property type="match status" value="1"/>
</dbReference>
<evidence type="ECO:0000259" key="15">
    <source>
        <dbReference type="Pfam" id="PF09334"/>
    </source>
</evidence>
<evidence type="ECO:0000256" key="10">
    <source>
        <dbReference type="ARBA" id="ARBA00022917"/>
    </source>
</evidence>
<dbReference type="HAMAP" id="MF_00098">
    <property type="entry name" value="Met_tRNA_synth_type1"/>
    <property type="match status" value="1"/>
</dbReference>
<dbReference type="EC" id="6.1.1.10" evidence="13"/>
<dbReference type="Gene3D" id="1.10.730.10">
    <property type="entry name" value="Isoleucyl-tRNA Synthetase, Domain 1"/>
    <property type="match status" value="1"/>
</dbReference>
<feature type="binding site" evidence="13">
    <location>
        <position position="169"/>
    </location>
    <ligand>
        <name>Zn(2+)</name>
        <dbReference type="ChEBI" id="CHEBI:29105"/>
    </ligand>
</feature>
<evidence type="ECO:0000259" key="14">
    <source>
        <dbReference type="Pfam" id="PF08264"/>
    </source>
</evidence>
<reference evidence="16 17" key="1">
    <citation type="submission" date="2021-01" db="EMBL/GenBank/DDBJ databases">
        <title>Identification and Characterization of Corynebacterium sp.</title>
        <authorList>
            <person name="Luo Q."/>
            <person name="Qu P."/>
            <person name="Chen Q."/>
        </authorList>
    </citation>
    <scope>NUCLEOTIDE SEQUENCE [LARGE SCALE GENOMIC DNA]</scope>
    <source>
        <strain evidence="16 17">MC-18</strain>
    </source>
</reference>
<proteinExistence type="inferred from homology"/>
<dbReference type="AlphaFoldDB" id="A0AAW5HWD4"/>
<dbReference type="PANTHER" id="PTHR45765:SF1">
    <property type="entry name" value="METHIONINE--TRNA LIGASE, CYTOPLASMIC"/>
    <property type="match status" value="1"/>
</dbReference>
<dbReference type="InterPro" id="IPR014729">
    <property type="entry name" value="Rossmann-like_a/b/a_fold"/>
</dbReference>
<keyword evidence="6 13" id="KW-0479">Metal-binding</keyword>
<accession>A0AAW5HWD4</accession>
<evidence type="ECO:0000256" key="1">
    <source>
        <dbReference type="ARBA" id="ARBA00003314"/>
    </source>
</evidence>
<dbReference type="SUPFAM" id="SSF47323">
    <property type="entry name" value="Anticodon-binding domain of a subclass of class I aminoacyl-tRNA synthetases"/>
    <property type="match status" value="1"/>
</dbReference>
<keyword evidence="8 13" id="KW-0862">Zinc</keyword>
<keyword evidence="7 13" id="KW-0547">Nucleotide-binding</keyword>
<keyword evidence="5 13" id="KW-0436">Ligase</keyword>
<evidence type="ECO:0000256" key="6">
    <source>
        <dbReference type="ARBA" id="ARBA00022723"/>
    </source>
</evidence>
<evidence type="ECO:0000256" key="8">
    <source>
        <dbReference type="ARBA" id="ARBA00022833"/>
    </source>
</evidence>
<feature type="short sequence motif" description="'HIGH' region" evidence="13">
    <location>
        <begin position="21"/>
        <end position="31"/>
    </location>
</feature>